<keyword evidence="8 11" id="KW-0450">Lipoyl</keyword>
<evidence type="ECO:0000256" key="7">
    <source>
        <dbReference type="ARBA" id="ARBA00022679"/>
    </source>
</evidence>
<dbReference type="PANTHER" id="PTHR43416">
    <property type="entry name" value="DIHYDROLIPOYLLYSINE-RESIDUE SUCCINYLTRANSFERASE COMPONENT OF 2-OXOGLUTARATE DEHYDROGENASE COMPLEX, MITOCHONDRIAL-RELATED"/>
    <property type="match status" value="1"/>
</dbReference>
<evidence type="ECO:0000256" key="11">
    <source>
        <dbReference type="RuleBase" id="RU361138"/>
    </source>
</evidence>
<dbReference type="InterPro" id="IPR006255">
    <property type="entry name" value="SucB"/>
</dbReference>
<dbReference type="Proteomes" id="UP000245076">
    <property type="component" value="Unassembled WGS sequence"/>
</dbReference>
<dbReference type="GO" id="GO:0004149">
    <property type="term" value="F:dihydrolipoyllysine-residue succinyltransferase activity"/>
    <property type="evidence" value="ECO:0007669"/>
    <property type="project" value="UniProtKB-UniRule"/>
</dbReference>
<dbReference type="InterPro" id="IPR003016">
    <property type="entry name" value="2-oxoA_DH_lipoyl-BS"/>
</dbReference>
<keyword evidence="16" id="KW-1185">Reference proteome</keyword>
<feature type="region of interest" description="Disordered" evidence="12">
    <location>
        <begin position="96"/>
        <end position="152"/>
    </location>
</feature>
<dbReference type="InterPro" id="IPR050537">
    <property type="entry name" value="2-oxoacid_dehydrogenase"/>
</dbReference>
<evidence type="ECO:0000256" key="12">
    <source>
        <dbReference type="SAM" id="MobiDB-lite"/>
    </source>
</evidence>
<protein>
    <recommendedName>
        <fullName evidence="5 11">Dihydrolipoyllysine-residue succinyltransferase component of 2-oxoglutarate dehydrogenase complex</fullName>
        <ecNumber evidence="4 11">2.3.1.61</ecNumber>
    </recommendedName>
    <alternativeName>
        <fullName evidence="11">2-oxoglutarate dehydrogenase complex component E2</fullName>
    </alternativeName>
</protein>
<reference evidence="15 16" key="1">
    <citation type="submission" date="2018-02" db="EMBL/GenBank/DDBJ databases">
        <title>Novel Leptospira species isolated from soil and water in Japan.</title>
        <authorList>
            <person name="Nakao R."/>
            <person name="Masuzawa T."/>
        </authorList>
    </citation>
    <scope>NUCLEOTIDE SEQUENCE [LARGE SCALE GENOMIC DNA]</scope>
    <source>
        <strain evidence="15 16">E8</strain>
    </source>
</reference>
<evidence type="ECO:0000256" key="8">
    <source>
        <dbReference type="ARBA" id="ARBA00022823"/>
    </source>
</evidence>
<dbReference type="GO" id="GO:0033512">
    <property type="term" value="P:L-lysine catabolic process to acetyl-CoA via saccharopine"/>
    <property type="evidence" value="ECO:0007669"/>
    <property type="project" value="UniProtKB-UniRule"/>
</dbReference>
<evidence type="ECO:0000256" key="5">
    <source>
        <dbReference type="ARBA" id="ARBA00019511"/>
    </source>
</evidence>
<dbReference type="AlphaFoldDB" id="A0A2P2D275"/>
<dbReference type="InterPro" id="IPR000089">
    <property type="entry name" value="Biotin_lipoyl"/>
</dbReference>
<evidence type="ECO:0000256" key="9">
    <source>
        <dbReference type="ARBA" id="ARBA00023315"/>
    </source>
</evidence>
<dbReference type="SUPFAM" id="SSF47005">
    <property type="entry name" value="Peripheral subunit-binding domain of 2-oxo acid dehydrogenase complex"/>
    <property type="match status" value="1"/>
</dbReference>
<comment type="caution">
    <text evidence="15">The sequence shown here is derived from an EMBL/GenBank/DDBJ whole genome shotgun (WGS) entry which is preliminary data.</text>
</comment>
<proteinExistence type="inferred from homology"/>
<dbReference type="InterPro" id="IPR001078">
    <property type="entry name" value="2-oxoacid_DH_actylTfrase"/>
</dbReference>
<evidence type="ECO:0000259" key="13">
    <source>
        <dbReference type="PROSITE" id="PS50968"/>
    </source>
</evidence>
<dbReference type="SUPFAM" id="SSF52777">
    <property type="entry name" value="CoA-dependent acyltransferases"/>
    <property type="match status" value="1"/>
</dbReference>
<accession>A0A2P2D275</accession>
<dbReference type="InterPro" id="IPR004167">
    <property type="entry name" value="PSBD"/>
</dbReference>
<organism evidence="15 16">
    <name type="scientific">Leptospira johnsonii</name>
    <dbReference type="NCBI Taxonomy" id="1917820"/>
    <lineage>
        <taxon>Bacteria</taxon>
        <taxon>Pseudomonadati</taxon>
        <taxon>Spirochaetota</taxon>
        <taxon>Spirochaetia</taxon>
        <taxon>Leptospirales</taxon>
        <taxon>Leptospiraceae</taxon>
        <taxon>Leptospira</taxon>
    </lineage>
</organism>
<dbReference type="Pfam" id="PF00198">
    <property type="entry name" value="2-oxoacid_dh"/>
    <property type="match status" value="1"/>
</dbReference>
<keyword evidence="6 11" id="KW-0816">Tricarboxylic acid cycle</keyword>
<evidence type="ECO:0000256" key="2">
    <source>
        <dbReference type="ARBA" id="ARBA00005145"/>
    </source>
</evidence>
<dbReference type="Gene3D" id="2.40.50.100">
    <property type="match status" value="1"/>
</dbReference>
<evidence type="ECO:0000313" key="16">
    <source>
        <dbReference type="Proteomes" id="UP000245076"/>
    </source>
</evidence>
<comment type="pathway">
    <text evidence="2 11">Amino-acid degradation; L-lysine degradation via saccharopine pathway; glutaryl-CoA from L-lysine: step 6/6.</text>
</comment>
<comment type="similarity">
    <text evidence="3 11">Belongs to the 2-oxoacid dehydrogenase family.</text>
</comment>
<evidence type="ECO:0000313" key="15">
    <source>
        <dbReference type="EMBL" id="GBF38776.1"/>
    </source>
</evidence>
<dbReference type="GO" id="GO:0005829">
    <property type="term" value="C:cytosol"/>
    <property type="evidence" value="ECO:0007669"/>
    <property type="project" value="TreeGrafter"/>
</dbReference>
<evidence type="ECO:0000256" key="4">
    <source>
        <dbReference type="ARBA" id="ARBA00012945"/>
    </source>
</evidence>
<dbReference type="CDD" id="cd06849">
    <property type="entry name" value="lipoyl_domain"/>
    <property type="match status" value="1"/>
</dbReference>
<keyword evidence="7 11" id="KW-0808">Transferase</keyword>
<dbReference type="EMBL" id="BFAY01000011">
    <property type="protein sequence ID" value="GBF38776.1"/>
    <property type="molecule type" value="Genomic_DNA"/>
</dbReference>
<gene>
    <name evidence="15" type="primary">aceF</name>
    <name evidence="15" type="ORF">LPTSP1_17700</name>
</gene>
<feature type="compositionally biased region" description="Low complexity" evidence="12">
    <location>
        <begin position="96"/>
        <end position="122"/>
    </location>
</feature>
<dbReference type="PANTHER" id="PTHR43416:SF5">
    <property type="entry name" value="DIHYDROLIPOYLLYSINE-RESIDUE SUCCINYLTRANSFERASE COMPONENT OF 2-OXOGLUTARATE DEHYDROGENASE COMPLEX, MITOCHONDRIAL"/>
    <property type="match status" value="1"/>
</dbReference>
<evidence type="ECO:0000256" key="6">
    <source>
        <dbReference type="ARBA" id="ARBA00022532"/>
    </source>
</evidence>
<dbReference type="InterPro" id="IPR036625">
    <property type="entry name" value="E3-bd_dom_sf"/>
</dbReference>
<dbReference type="EC" id="2.3.1.61" evidence="4 11"/>
<evidence type="ECO:0000256" key="3">
    <source>
        <dbReference type="ARBA" id="ARBA00007317"/>
    </source>
</evidence>
<feature type="domain" description="Lipoyl-binding" evidence="13">
    <location>
        <begin position="19"/>
        <end position="94"/>
    </location>
</feature>
<dbReference type="OrthoDB" id="9805770at2"/>
<dbReference type="Gene3D" id="3.30.559.10">
    <property type="entry name" value="Chloramphenicol acetyltransferase-like domain"/>
    <property type="match status" value="1"/>
</dbReference>
<sequence>MEAVPEWDVYTDLRRIKMSIEIKVPEMGESITEATIANWVKKEGERVEQDEVLVELETDKVTMEVPAPSAGVLQKINKKPGETVKIKEVIGIIDPSASAKSTPTSSTPSSTNTAPTNTTSATQNDTLPPAVRKLIDDNGLNPASISGSGKNGQITKEDVLNAIANKQSAQPAAAVSAAPVAAKSAPSPEIPKAVPAASRSNLPRENVVPMTKLRQTIANRLVAAQHNAALLTTFNEVDMSAVMDLRAKYKDKFKDAHNINLGFMSFFTKAVIGALKFVPAINAEIRGTDLVYKNYFDIGVAVGGPKGLVVPIVRDADLLSFAQVESEIARLANKVKDGKIDLSDMEGGTFTISNGGIYGSMMSTPILNPPQSGILGLHNIVKRAVVVNDQIVIRPMMYVALSYDHRVVDGKEAVTFLVKVKEAIEDPTRLLLEV</sequence>
<dbReference type="PROSITE" id="PS00189">
    <property type="entry name" value="LIPOYL"/>
    <property type="match status" value="1"/>
</dbReference>
<dbReference type="NCBIfam" id="TIGR01347">
    <property type="entry name" value="sucB"/>
    <property type="match status" value="1"/>
</dbReference>
<dbReference type="InterPro" id="IPR023213">
    <property type="entry name" value="CAT-like_dom_sf"/>
</dbReference>
<dbReference type="Gene3D" id="4.10.320.10">
    <property type="entry name" value="E3-binding domain"/>
    <property type="match status" value="1"/>
</dbReference>
<evidence type="ECO:0000256" key="10">
    <source>
        <dbReference type="ARBA" id="ARBA00052761"/>
    </source>
</evidence>
<dbReference type="GO" id="GO:0006099">
    <property type="term" value="P:tricarboxylic acid cycle"/>
    <property type="evidence" value="ECO:0007669"/>
    <property type="project" value="UniProtKB-UniRule"/>
</dbReference>
<dbReference type="Pfam" id="PF00364">
    <property type="entry name" value="Biotin_lipoyl"/>
    <property type="match status" value="1"/>
</dbReference>
<comment type="catalytic activity">
    <reaction evidence="10 11">
        <text>N(6)-[(R)-dihydrolipoyl]-L-lysyl-[protein] + succinyl-CoA = N(6)-[(R)-S(8)-succinyldihydrolipoyl]-L-lysyl-[protein] + CoA</text>
        <dbReference type="Rhea" id="RHEA:15213"/>
        <dbReference type="Rhea" id="RHEA-COMP:10475"/>
        <dbReference type="Rhea" id="RHEA-COMP:20092"/>
        <dbReference type="ChEBI" id="CHEBI:57287"/>
        <dbReference type="ChEBI" id="CHEBI:57292"/>
        <dbReference type="ChEBI" id="CHEBI:83100"/>
        <dbReference type="ChEBI" id="CHEBI:83120"/>
        <dbReference type="EC" id="2.3.1.61"/>
    </reaction>
</comment>
<feature type="compositionally biased region" description="Polar residues" evidence="12">
    <location>
        <begin position="141"/>
        <end position="152"/>
    </location>
</feature>
<dbReference type="SUPFAM" id="SSF51230">
    <property type="entry name" value="Single hybrid motif"/>
    <property type="match status" value="1"/>
</dbReference>
<dbReference type="NCBIfam" id="NF004309">
    <property type="entry name" value="PRK05704.1"/>
    <property type="match status" value="1"/>
</dbReference>
<name>A0A2P2D275_9LEPT</name>
<dbReference type="Pfam" id="PF02817">
    <property type="entry name" value="E3_binding"/>
    <property type="match status" value="1"/>
</dbReference>
<evidence type="ECO:0000256" key="1">
    <source>
        <dbReference type="ARBA" id="ARBA00004052"/>
    </source>
</evidence>
<comment type="cofactor">
    <cofactor evidence="11">
        <name>(R)-lipoate</name>
        <dbReference type="ChEBI" id="CHEBI:83088"/>
    </cofactor>
    <text evidence="11">Binds 1 lipoyl cofactor covalently.</text>
</comment>
<dbReference type="PROSITE" id="PS51826">
    <property type="entry name" value="PSBD"/>
    <property type="match status" value="1"/>
</dbReference>
<dbReference type="InterPro" id="IPR011053">
    <property type="entry name" value="Single_hybrid_motif"/>
</dbReference>
<dbReference type="GO" id="GO:0045252">
    <property type="term" value="C:oxoglutarate dehydrogenase complex"/>
    <property type="evidence" value="ECO:0007669"/>
    <property type="project" value="UniProtKB-UniRule"/>
</dbReference>
<comment type="function">
    <text evidence="1 11">E2 component of the 2-oxoglutarate dehydrogenase (OGDH) complex which catalyzes the second step in the conversion of 2-oxoglutarate to succinyl-CoA and CO(2).</text>
</comment>
<keyword evidence="9 11" id="KW-0012">Acyltransferase</keyword>
<feature type="domain" description="Peripheral subunit-binding (PSBD)" evidence="14">
    <location>
        <begin position="126"/>
        <end position="163"/>
    </location>
</feature>
<evidence type="ECO:0000259" key="14">
    <source>
        <dbReference type="PROSITE" id="PS51826"/>
    </source>
</evidence>
<dbReference type="UniPathway" id="UPA00868">
    <property type="reaction ID" value="UER00840"/>
</dbReference>
<dbReference type="PROSITE" id="PS50968">
    <property type="entry name" value="BIOTINYL_LIPOYL"/>
    <property type="match status" value="1"/>
</dbReference>